<dbReference type="PANTHER" id="PTHR31681">
    <property type="entry name" value="C2H2-LIKE ZINC FINGER PROTEIN"/>
    <property type="match status" value="1"/>
</dbReference>
<proteinExistence type="predicted"/>
<dbReference type="OrthoDB" id="9514740at2759"/>
<reference evidence="2" key="1">
    <citation type="submission" date="2022-04" db="EMBL/GenBank/DDBJ databases">
        <title>Carnegiea gigantea Genome sequencing and assembly v2.</title>
        <authorList>
            <person name="Copetti D."/>
            <person name="Sanderson M.J."/>
            <person name="Burquez A."/>
            <person name="Wojciechowski M.F."/>
        </authorList>
    </citation>
    <scope>NUCLEOTIDE SEQUENCE</scope>
    <source>
        <strain evidence="2">SGP5-SGP5p</strain>
        <tissue evidence="2">Aerial part</tissue>
    </source>
</reference>
<keyword evidence="3" id="KW-1185">Reference proteome</keyword>
<protein>
    <submittedName>
        <fullName evidence="2">Uncharacterized protein</fullName>
    </submittedName>
</protein>
<comment type="caution">
    <text evidence="2">The sequence shown here is derived from an EMBL/GenBank/DDBJ whole genome shotgun (WGS) entry which is preliminary data.</text>
</comment>
<dbReference type="Gene3D" id="3.90.228.10">
    <property type="match status" value="1"/>
</dbReference>
<accession>A0A9Q1K6Q6</accession>
<dbReference type="EMBL" id="JAKOGI010000280">
    <property type="protein sequence ID" value="KAJ8437798.1"/>
    <property type="molecule type" value="Genomic_DNA"/>
</dbReference>
<dbReference type="AlphaFoldDB" id="A0A9Q1K6Q6"/>
<dbReference type="PANTHER" id="PTHR31681:SF47">
    <property type="entry name" value="SULFATED SURFACE-LIKE GLYCOPROTEIN"/>
    <property type="match status" value="1"/>
</dbReference>
<organism evidence="2 3">
    <name type="scientific">Carnegiea gigantea</name>
    <dbReference type="NCBI Taxonomy" id="171969"/>
    <lineage>
        <taxon>Eukaryota</taxon>
        <taxon>Viridiplantae</taxon>
        <taxon>Streptophyta</taxon>
        <taxon>Embryophyta</taxon>
        <taxon>Tracheophyta</taxon>
        <taxon>Spermatophyta</taxon>
        <taxon>Magnoliopsida</taxon>
        <taxon>eudicotyledons</taxon>
        <taxon>Gunneridae</taxon>
        <taxon>Pentapetalae</taxon>
        <taxon>Caryophyllales</taxon>
        <taxon>Cactineae</taxon>
        <taxon>Cactaceae</taxon>
        <taxon>Cactoideae</taxon>
        <taxon>Echinocereeae</taxon>
        <taxon>Carnegiea</taxon>
    </lineage>
</organism>
<evidence type="ECO:0000256" key="1">
    <source>
        <dbReference type="SAM" id="MobiDB-lite"/>
    </source>
</evidence>
<gene>
    <name evidence="2" type="ORF">Cgig2_013717</name>
</gene>
<sequence length="312" mass="34204">MKDQRREKTLASSMAATSSRFIKSLQCKSTSFHDVYLLKPKRLLPCRNNTLHDVIQTPKSKPIIPDSDPHAHNKRTHHKTPPTPLPRRCEPVGSKPDPTSTTRVRRTLPAPTNPRPDLPFFPSVSDLPEGHPSRNVVEIIFHTRWGPKPFSGRVEMVLKIQNPAQDVTLFEEYRDSVKARASSCDGGRCSADGNEMMRFRCLGAAASGGDCGGFFSTAAGKGVTACTYSGSGRAHECAGGGRGRRAMLVCRVIAGRVKKRVGLHELMHGSARSEFDSVKGDDGELAVFDSRAVLPCFLVIYKLYCVDKCVAN</sequence>
<feature type="region of interest" description="Disordered" evidence="1">
    <location>
        <begin position="58"/>
        <end position="126"/>
    </location>
</feature>
<dbReference type="SUPFAM" id="SSF56399">
    <property type="entry name" value="ADP-ribosylation"/>
    <property type="match status" value="1"/>
</dbReference>
<evidence type="ECO:0000313" key="3">
    <source>
        <dbReference type="Proteomes" id="UP001153076"/>
    </source>
</evidence>
<evidence type="ECO:0000313" key="2">
    <source>
        <dbReference type="EMBL" id="KAJ8437798.1"/>
    </source>
</evidence>
<dbReference type="Proteomes" id="UP001153076">
    <property type="component" value="Unassembled WGS sequence"/>
</dbReference>
<name>A0A9Q1K6Q6_9CARY</name>